<feature type="transmembrane region" description="Helical" evidence="1">
    <location>
        <begin position="162"/>
        <end position="181"/>
    </location>
</feature>
<evidence type="ECO:0000256" key="1">
    <source>
        <dbReference type="SAM" id="Phobius"/>
    </source>
</evidence>
<keyword evidence="3" id="KW-1185">Reference proteome</keyword>
<feature type="transmembrane region" description="Helical" evidence="1">
    <location>
        <begin position="231"/>
        <end position="248"/>
    </location>
</feature>
<evidence type="ECO:0000313" key="2">
    <source>
        <dbReference type="EMBL" id="EFH80465.1"/>
    </source>
</evidence>
<dbReference type="eggNOG" id="COG3739">
    <property type="taxonomic scope" value="Bacteria"/>
</dbReference>
<dbReference type="InParanoid" id="D6U654"/>
<name>D6U654_KTERA</name>
<proteinExistence type="predicted"/>
<feature type="transmembrane region" description="Helical" evidence="1">
    <location>
        <begin position="193"/>
        <end position="216"/>
    </location>
</feature>
<comment type="caution">
    <text evidence="2">The sequence shown here is derived from an EMBL/GenBank/DDBJ whole genome shotgun (WGS) entry which is preliminary data.</text>
</comment>
<organism evidence="2 3">
    <name type="scientific">Ktedonobacter racemifer DSM 44963</name>
    <dbReference type="NCBI Taxonomy" id="485913"/>
    <lineage>
        <taxon>Bacteria</taxon>
        <taxon>Bacillati</taxon>
        <taxon>Chloroflexota</taxon>
        <taxon>Ktedonobacteria</taxon>
        <taxon>Ktedonobacterales</taxon>
        <taxon>Ktedonobacteraceae</taxon>
        <taxon>Ktedonobacter</taxon>
    </lineage>
</organism>
<dbReference type="STRING" id="485913.Krac_1067"/>
<dbReference type="InterPro" id="IPR008535">
    <property type="entry name" value="DUF817"/>
</dbReference>
<accession>D6U654</accession>
<keyword evidence="1" id="KW-0812">Transmembrane</keyword>
<feature type="transmembrane region" description="Helical" evidence="1">
    <location>
        <begin position="107"/>
        <end position="125"/>
    </location>
</feature>
<keyword evidence="1" id="KW-0472">Membrane</keyword>
<dbReference type="Pfam" id="PF05675">
    <property type="entry name" value="DUF817"/>
    <property type="match status" value="1"/>
</dbReference>
<feature type="transmembrane region" description="Helical" evidence="1">
    <location>
        <begin position="71"/>
        <end position="87"/>
    </location>
</feature>
<reference evidence="2 3" key="1">
    <citation type="journal article" date="2011" name="Stand. Genomic Sci.">
        <title>Non-contiguous finished genome sequence and contextual data of the filamentous soil bacterium Ktedonobacter racemifer type strain (SOSP1-21).</title>
        <authorList>
            <person name="Chang Y.J."/>
            <person name="Land M."/>
            <person name="Hauser L."/>
            <person name="Chertkov O."/>
            <person name="Del Rio T.G."/>
            <person name="Nolan M."/>
            <person name="Copeland A."/>
            <person name="Tice H."/>
            <person name="Cheng J.F."/>
            <person name="Lucas S."/>
            <person name="Han C."/>
            <person name="Goodwin L."/>
            <person name="Pitluck S."/>
            <person name="Ivanova N."/>
            <person name="Ovchinikova G."/>
            <person name="Pati A."/>
            <person name="Chen A."/>
            <person name="Palaniappan K."/>
            <person name="Mavromatis K."/>
            <person name="Liolios K."/>
            <person name="Brettin T."/>
            <person name="Fiebig A."/>
            <person name="Rohde M."/>
            <person name="Abt B."/>
            <person name="Goker M."/>
            <person name="Detter J.C."/>
            <person name="Woyke T."/>
            <person name="Bristow J."/>
            <person name="Eisen J.A."/>
            <person name="Markowitz V."/>
            <person name="Hugenholtz P."/>
            <person name="Kyrpides N.C."/>
            <person name="Klenk H.P."/>
            <person name="Lapidus A."/>
        </authorList>
    </citation>
    <scope>NUCLEOTIDE SEQUENCE [LARGE SCALE GENOMIC DNA]</scope>
    <source>
        <strain evidence="3">DSM 44963</strain>
    </source>
</reference>
<feature type="transmembrane region" description="Helical" evidence="1">
    <location>
        <begin position="137"/>
        <end position="156"/>
    </location>
</feature>
<gene>
    <name evidence="2" type="ORF">Krac_1067</name>
</gene>
<feature type="transmembrane region" description="Helical" evidence="1">
    <location>
        <begin position="12"/>
        <end position="34"/>
    </location>
</feature>
<dbReference type="FunCoup" id="D6U654">
    <property type="interactions" value="34"/>
</dbReference>
<dbReference type="OrthoDB" id="1550598at2"/>
<feature type="transmembrane region" description="Helical" evidence="1">
    <location>
        <begin position="40"/>
        <end position="59"/>
    </location>
</feature>
<evidence type="ECO:0008006" key="4">
    <source>
        <dbReference type="Google" id="ProtNLM"/>
    </source>
</evidence>
<dbReference type="Proteomes" id="UP000004508">
    <property type="component" value="Unassembled WGS sequence"/>
</dbReference>
<dbReference type="AlphaFoldDB" id="D6U654"/>
<evidence type="ECO:0000313" key="3">
    <source>
        <dbReference type="Proteomes" id="UP000004508"/>
    </source>
</evidence>
<dbReference type="EMBL" id="ADVG01000005">
    <property type="protein sequence ID" value="EFH80465.1"/>
    <property type="molecule type" value="Genomic_DNA"/>
</dbReference>
<keyword evidence="1" id="KW-1133">Transmembrane helix</keyword>
<protein>
    <recommendedName>
        <fullName evidence="4">Integral membrane protein</fullName>
    </recommendedName>
</protein>
<dbReference type="PIRSF" id="PIRSF009141">
    <property type="entry name" value="UCP009141"/>
    <property type="match status" value="1"/>
</dbReference>
<sequence>MCYSLKIVQFLFHFITQEALSCMFPAVIFLSLALSKHFALPHRYDILLVICLGTQWIMYHSGLETRDEIKVIAVFHLVGLLLELYKVHMGSWAYPEEAWTKVGGVPLYSGFMYASVASYICQAWHRLHLEMVRWPSPYWIVPLGALIYLNFFTHHFIPDLRWLLVVLLACIFWRTGVLYSVDHRCYRMPLLAAFFLIGFFLWIAENIATFFGAWAYPDQVQIWRIVSPEKISSWFLLVIISILLVVQLKRGRKGKKKRVRNARALGAATRGASD</sequence>